<reference evidence="1" key="1">
    <citation type="journal article" date="2014" name="Int. J. Syst. Evol. Microbiol.">
        <title>Complete genome sequence of Corynebacterium casei LMG S-19264T (=DSM 44701T), isolated from a smear-ripened cheese.</title>
        <authorList>
            <consortium name="US DOE Joint Genome Institute (JGI-PGF)"/>
            <person name="Walter F."/>
            <person name="Albersmeier A."/>
            <person name="Kalinowski J."/>
            <person name="Ruckert C."/>
        </authorList>
    </citation>
    <scope>NUCLEOTIDE SEQUENCE</scope>
    <source>
        <strain evidence="1">JCM 4346</strain>
    </source>
</reference>
<keyword evidence="2" id="KW-1185">Reference proteome</keyword>
<evidence type="ECO:0000313" key="1">
    <source>
        <dbReference type="EMBL" id="GGR15495.1"/>
    </source>
</evidence>
<comment type="caution">
    <text evidence="1">The sequence shown here is derived from an EMBL/GenBank/DDBJ whole genome shotgun (WGS) entry which is preliminary data.</text>
</comment>
<protein>
    <submittedName>
        <fullName evidence="1">Uncharacterized protein</fullName>
    </submittedName>
</protein>
<evidence type="ECO:0000313" key="2">
    <source>
        <dbReference type="Proteomes" id="UP000658320"/>
    </source>
</evidence>
<sequence>MSIDNIPPFAELHAGITAKDLREVIAKSGYPFQAAVADIIRSSPLGNVRDFKMQEEWAFIDRESGQARSIDILIDLAFPHDYEKPESKLRTRLNLLVECKQSDLPYIFFLRKSAPVPHNAFPEIYGLEKQDLRVFTNAAKEEGAKDDGFSWWVNLRDALEFAEVPFFGAPTLYAISFAKAIRRGSKLELTGEDAYRSLTLPLLKAADHLKSLSRPTEGHPLLFPRIVINLAVVRAPMICAFEHNGESELIALPWVRVGHLEPTEGGENERDLNGAVRYFDVVHESFLARYLEVLSRDADEVAQRLHQHSKEVASGLAFSDMSEGHESFSPLPEHYHQFLSKPCTITFRHHVRSLGLTVDKSHGEISDPNNPTAIGWVDGYDWLYPPGQQPPQTEDR</sequence>
<name>A0A918F7B5_9ACTN</name>
<accession>A0A918F7B5</accession>
<gene>
    <name evidence="1" type="ORF">GCM10010251_34500</name>
</gene>
<organism evidence="1 2">
    <name type="scientific">Streptomyces aurantiogriseus</name>
    <dbReference type="NCBI Taxonomy" id="66870"/>
    <lineage>
        <taxon>Bacteria</taxon>
        <taxon>Bacillati</taxon>
        <taxon>Actinomycetota</taxon>
        <taxon>Actinomycetes</taxon>
        <taxon>Kitasatosporales</taxon>
        <taxon>Streptomycetaceae</taxon>
        <taxon>Streptomyces</taxon>
    </lineage>
</organism>
<proteinExistence type="predicted"/>
<dbReference type="EMBL" id="BMSX01000007">
    <property type="protein sequence ID" value="GGR15495.1"/>
    <property type="molecule type" value="Genomic_DNA"/>
</dbReference>
<dbReference type="Proteomes" id="UP000658320">
    <property type="component" value="Unassembled WGS sequence"/>
</dbReference>
<dbReference type="AlphaFoldDB" id="A0A918F7B5"/>
<reference evidence="1" key="2">
    <citation type="submission" date="2020-09" db="EMBL/GenBank/DDBJ databases">
        <authorList>
            <person name="Sun Q."/>
            <person name="Ohkuma M."/>
        </authorList>
    </citation>
    <scope>NUCLEOTIDE SEQUENCE</scope>
    <source>
        <strain evidence="1">JCM 4346</strain>
    </source>
</reference>